<dbReference type="AlphaFoldDB" id="A0A9D1M4H2"/>
<dbReference type="PANTHER" id="PTHR43663">
    <property type="entry name" value="CHROMATE TRANSPORT PROTEIN-RELATED"/>
    <property type="match status" value="1"/>
</dbReference>
<dbReference type="Pfam" id="PF02417">
    <property type="entry name" value="Chromate_transp"/>
    <property type="match status" value="1"/>
</dbReference>
<evidence type="ECO:0000256" key="4">
    <source>
        <dbReference type="ARBA" id="ARBA00022692"/>
    </source>
</evidence>
<keyword evidence="3" id="KW-1003">Cell membrane</keyword>
<dbReference type="Proteomes" id="UP000824107">
    <property type="component" value="Unassembled WGS sequence"/>
</dbReference>
<dbReference type="EMBL" id="DVNC01000032">
    <property type="protein sequence ID" value="HIU53448.1"/>
    <property type="molecule type" value="Genomic_DNA"/>
</dbReference>
<dbReference type="InterPro" id="IPR052518">
    <property type="entry name" value="CHR_Transporter"/>
</dbReference>
<feature type="transmembrane region" description="Helical" evidence="7">
    <location>
        <begin position="115"/>
        <end position="133"/>
    </location>
</feature>
<accession>A0A9D1M4H2</accession>
<sequence length="172" mass="18348">MIYWLLFYEFFKIGLFAIGGGLVTVPFLFDLTARYDWFTTQELADMIAVSESTPGPLGVNMATYVGYSTAGIGGALAATVGLVAPSVIIIVMIAKLLRRFGSSSCLQDLLGGVRPAVLALILFAGIAIAKLAWVSWENALIGLAFLAAIHWVKGHPIVYICLGAIVGLVLRL</sequence>
<reference evidence="8" key="2">
    <citation type="journal article" date="2021" name="PeerJ">
        <title>Extensive microbial diversity within the chicken gut microbiome revealed by metagenomics and culture.</title>
        <authorList>
            <person name="Gilroy R."/>
            <person name="Ravi A."/>
            <person name="Getino M."/>
            <person name="Pursley I."/>
            <person name="Horton D.L."/>
            <person name="Alikhan N.F."/>
            <person name="Baker D."/>
            <person name="Gharbi K."/>
            <person name="Hall N."/>
            <person name="Watson M."/>
            <person name="Adriaenssens E.M."/>
            <person name="Foster-Nyarko E."/>
            <person name="Jarju S."/>
            <person name="Secka A."/>
            <person name="Antonio M."/>
            <person name="Oren A."/>
            <person name="Chaudhuri R.R."/>
            <person name="La Ragione R."/>
            <person name="Hildebrand F."/>
            <person name="Pallen M.J."/>
        </authorList>
    </citation>
    <scope>NUCLEOTIDE SEQUENCE</scope>
    <source>
        <strain evidence="8">ChiW3-316</strain>
    </source>
</reference>
<name>A0A9D1M4H2_9PROT</name>
<feature type="transmembrane region" description="Helical" evidence="7">
    <location>
        <begin position="70"/>
        <end position="94"/>
    </location>
</feature>
<evidence type="ECO:0000256" key="7">
    <source>
        <dbReference type="SAM" id="Phobius"/>
    </source>
</evidence>
<dbReference type="GO" id="GO:0005886">
    <property type="term" value="C:plasma membrane"/>
    <property type="evidence" value="ECO:0007669"/>
    <property type="project" value="UniProtKB-SubCell"/>
</dbReference>
<feature type="transmembrane region" description="Helical" evidence="7">
    <location>
        <begin position="7"/>
        <end position="29"/>
    </location>
</feature>
<dbReference type="PANTHER" id="PTHR43663:SF1">
    <property type="entry name" value="CHROMATE TRANSPORTER"/>
    <property type="match status" value="1"/>
</dbReference>
<comment type="subcellular location">
    <subcellularLocation>
        <location evidence="1">Cell membrane</location>
        <topology evidence="1">Multi-pass membrane protein</topology>
    </subcellularLocation>
</comment>
<dbReference type="GO" id="GO:0015109">
    <property type="term" value="F:chromate transmembrane transporter activity"/>
    <property type="evidence" value="ECO:0007669"/>
    <property type="project" value="InterPro"/>
</dbReference>
<gene>
    <name evidence="8" type="ORF">IAD20_05150</name>
</gene>
<keyword evidence="5 7" id="KW-1133">Transmembrane helix</keyword>
<keyword evidence="4 7" id="KW-0812">Transmembrane</keyword>
<evidence type="ECO:0000313" key="9">
    <source>
        <dbReference type="Proteomes" id="UP000824107"/>
    </source>
</evidence>
<proteinExistence type="inferred from homology"/>
<evidence type="ECO:0000256" key="6">
    <source>
        <dbReference type="ARBA" id="ARBA00023136"/>
    </source>
</evidence>
<evidence type="ECO:0000256" key="3">
    <source>
        <dbReference type="ARBA" id="ARBA00022475"/>
    </source>
</evidence>
<protein>
    <submittedName>
        <fullName evidence="8">Chromate transporter</fullName>
    </submittedName>
</protein>
<dbReference type="InterPro" id="IPR003370">
    <property type="entry name" value="Chromate_transpt"/>
</dbReference>
<organism evidence="8 9">
    <name type="scientific">Candidatus Scatocola faecipullorum</name>
    <dbReference type="NCBI Taxonomy" id="2840917"/>
    <lineage>
        <taxon>Bacteria</taxon>
        <taxon>Pseudomonadati</taxon>
        <taxon>Pseudomonadota</taxon>
        <taxon>Alphaproteobacteria</taxon>
        <taxon>Rhodospirillales</taxon>
        <taxon>Rhodospirillaceae</taxon>
        <taxon>Rhodospirillaceae incertae sedis</taxon>
        <taxon>Candidatus Scatocola</taxon>
    </lineage>
</organism>
<evidence type="ECO:0000313" key="8">
    <source>
        <dbReference type="EMBL" id="HIU53448.1"/>
    </source>
</evidence>
<comment type="caution">
    <text evidence="8">The sequence shown here is derived from an EMBL/GenBank/DDBJ whole genome shotgun (WGS) entry which is preliminary data.</text>
</comment>
<comment type="similarity">
    <text evidence="2">Belongs to the chromate ion transporter (CHR) (TC 2.A.51) family.</text>
</comment>
<feature type="transmembrane region" description="Helical" evidence="7">
    <location>
        <begin position="139"/>
        <end position="170"/>
    </location>
</feature>
<evidence type="ECO:0000256" key="5">
    <source>
        <dbReference type="ARBA" id="ARBA00022989"/>
    </source>
</evidence>
<evidence type="ECO:0000256" key="1">
    <source>
        <dbReference type="ARBA" id="ARBA00004651"/>
    </source>
</evidence>
<evidence type="ECO:0000256" key="2">
    <source>
        <dbReference type="ARBA" id="ARBA00005262"/>
    </source>
</evidence>
<reference evidence="8" key="1">
    <citation type="submission" date="2020-10" db="EMBL/GenBank/DDBJ databases">
        <authorList>
            <person name="Gilroy R."/>
        </authorList>
    </citation>
    <scope>NUCLEOTIDE SEQUENCE</scope>
    <source>
        <strain evidence="8">ChiW3-316</strain>
    </source>
</reference>
<keyword evidence="6 7" id="KW-0472">Membrane</keyword>